<sequence>MQHSLATDNPTPTLAEQLKRSSECLLRVPHLPERVKRDLRDLVNFAASQRIDDNEQALRLLNLYEITIKILSTNRETHAPDLSGFDANTDQLKRLNKELQRVITELDFEGEYGDLLIDIRAKLLLGVNSSTLLELTLQVLQLVVLGTENERKTSEKFLEQTNESLSKISSNSEQIISQSRSDFVQRQSLHNELNGLAKRSQNSLTLDKDFSSLLGSMTPLVRELSLLSERFRQSESREQALLEQIQYAKRQIDTLSDMTNEYRRRLEDQAKRLLLDPLTKTLNRTAFNDQLELEYRRWIRTQHNLRIVLFDIDNFKQINDHFGYSAGDKALKIIARTIGKELNQSDTLARFGGEEFIVILPEYQDQEVLTLIQKVQRNIALLPFKFRDRSLKITVSAACTQLKDTDTPELVLEHLGKALAEVKDFGSNQLFWK</sequence>
<dbReference type="PANTHER" id="PTHR45138">
    <property type="entry name" value="REGULATORY COMPONENTS OF SENSORY TRANSDUCTION SYSTEM"/>
    <property type="match status" value="1"/>
</dbReference>
<dbReference type="InterPro" id="IPR050469">
    <property type="entry name" value="Diguanylate_Cyclase"/>
</dbReference>
<dbReference type="EC" id="2.7.7.65" evidence="1"/>
<dbReference type="SMART" id="SM00267">
    <property type="entry name" value="GGDEF"/>
    <property type="match status" value="1"/>
</dbReference>
<dbReference type="RefSeq" id="WP_068714362.1">
    <property type="nucleotide sequence ID" value="NZ_AP014635.1"/>
</dbReference>
<dbReference type="SUPFAM" id="SSF55073">
    <property type="entry name" value="Nucleotide cyclase"/>
    <property type="match status" value="1"/>
</dbReference>
<dbReference type="InterPro" id="IPR048516">
    <property type="entry name" value="DGCcoil"/>
</dbReference>
<feature type="domain" description="GGDEF" evidence="3">
    <location>
        <begin position="303"/>
        <end position="433"/>
    </location>
</feature>
<comment type="caution">
    <text evidence="4">The sequence shown here is derived from an EMBL/GenBank/DDBJ whole genome shotgun (WGS) entry which is preliminary data.</text>
</comment>
<dbReference type="EMBL" id="JAIWIU010000001">
    <property type="protein sequence ID" value="MCA2014478.1"/>
    <property type="molecule type" value="Genomic_DNA"/>
</dbReference>
<evidence type="ECO:0000256" key="1">
    <source>
        <dbReference type="ARBA" id="ARBA00012528"/>
    </source>
</evidence>
<gene>
    <name evidence="4" type="ORF">LDJ79_00045</name>
</gene>
<accession>A0ABS7YFM4</accession>
<dbReference type="InterPro" id="IPR043128">
    <property type="entry name" value="Rev_trsase/Diguanyl_cyclase"/>
</dbReference>
<dbReference type="PANTHER" id="PTHR45138:SF9">
    <property type="entry name" value="DIGUANYLATE CYCLASE DGCM-RELATED"/>
    <property type="match status" value="1"/>
</dbReference>
<evidence type="ECO:0000259" key="3">
    <source>
        <dbReference type="PROSITE" id="PS50887"/>
    </source>
</evidence>
<dbReference type="Proteomes" id="UP001199044">
    <property type="component" value="Unassembled WGS sequence"/>
</dbReference>
<comment type="catalytic activity">
    <reaction evidence="2">
        <text>2 GTP = 3',3'-c-di-GMP + 2 diphosphate</text>
        <dbReference type="Rhea" id="RHEA:24898"/>
        <dbReference type="ChEBI" id="CHEBI:33019"/>
        <dbReference type="ChEBI" id="CHEBI:37565"/>
        <dbReference type="ChEBI" id="CHEBI:58805"/>
        <dbReference type="EC" id="2.7.7.65"/>
    </reaction>
</comment>
<dbReference type="Pfam" id="PF20975">
    <property type="entry name" value="DGCcoil"/>
    <property type="match status" value="1"/>
</dbReference>
<dbReference type="CDD" id="cd01949">
    <property type="entry name" value="GGDEF"/>
    <property type="match status" value="1"/>
</dbReference>
<dbReference type="PROSITE" id="PS50887">
    <property type="entry name" value="GGDEF"/>
    <property type="match status" value="1"/>
</dbReference>
<dbReference type="InterPro" id="IPR000160">
    <property type="entry name" value="GGDEF_dom"/>
</dbReference>
<dbReference type="NCBIfam" id="TIGR00254">
    <property type="entry name" value="GGDEF"/>
    <property type="match status" value="1"/>
</dbReference>
<name>A0ABS7YFM4_9VIBR</name>
<proteinExistence type="predicted"/>
<organism evidence="4 5">
    <name type="scientific">Vibrio tritonius</name>
    <dbReference type="NCBI Taxonomy" id="1435069"/>
    <lineage>
        <taxon>Bacteria</taxon>
        <taxon>Pseudomonadati</taxon>
        <taxon>Pseudomonadota</taxon>
        <taxon>Gammaproteobacteria</taxon>
        <taxon>Vibrionales</taxon>
        <taxon>Vibrionaceae</taxon>
        <taxon>Vibrio</taxon>
    </lineage>
</organism>
<protein>
    <recommendedName>
        <fullName evidence="1">diguanylate cyclase</fullName>
        <ecNumber evidence="1">2.7.7.65</ecNumber>
    </recommendedName>
</protein>
<dbReference type="Gene3D" id="3.30.70.270">
    <property type="match status" value="1"/>
</dbReference>
<evidence type="ECO:0000313" key="5">
    <source>
        <dbReference type="Proteomes" id="UP001199044"/>
    </source>
</evidence>
<dbReference type="InterPro" id="IPR029787">
    <property type="entry name" value="Nucleotide_cyclase"/>
</dbReference>
<dbReference type="Pfam" id="PF00990">
    <property type="entry name" value="GGDEF"/>
    <property type="match status" value="1"/>
</dbReference>
<reference evidence="5" key="1">
    <citation type="submission" date="2023-07" db="EMBL/GenBank/DDBJ databases">
        <title>Molecular identification of indigenous halophilic bacteria isolated from red sea cost, biodegradation of synthetic dyes and assessment of degraded metabolite toxicity.</title>
        <authorList>
            <person name="Chaieb K."/>
            <person name="Altayb H.N."/>
        </authorList>
    </citation>
    <scope>NUCLEOTIDE SEQUENCE [LARGE SCALE GENOMIC DNA]</scope>
    <source>
        <strain evidence="5">K20</strain>
    </source>
</reference>
<keyword evidence="5" id="KW-1185">Reference proteome</keyword>
<evidence type="ECO:0000256" key="2">
    <source>
        <dbReference type="ARBA" id="ARBA00034247"/>
    </source>
</evidence>
<evidence type="ECO:0000313" key="4">
    <source>
        <dbReference type="EMBL" id="MCA2014478.1"/>
    </source>
</evidence>